<dbReference type="GO" id="GO:0009055">
    <property type="term" value="F:electron transfer activity"/>
    <property type="evidence" value="ECO:0007669"/>
    <property type="project" value="InterPro"/>
</dbReference>
<organism evidence="8 9">
    <name type="scientific">Caballeronia insecticola</name>
    <dbReference type="NCBI Taxonomy" id="758793"/>
    <lineage>
        <taxon>Bacteria</taxon>
        <taxon>Pseudomonadati</taxon>
        <taxon>Pseudomonadota</taxon>
        <taxon>Betaproteobacteria</taxon>
        <taxon>Burkholderiales</taxon>
        <taxon>Burkholderiaceae</taxon>
        <taxon>Caballeronia</taxon>
    </lineage>
</organism>
<evidence type="ECO:0000313" key="9">
    <source>
        <dbReference type="Proteomes" id="UP000013966"/>
    </source>
</evidence>
<keyword evidence="4 6" id="KW-1133">Transmembrane helix</keyword>
<gene>
    <name evidence="8" type="ORF">BRPE64_DCDS09600</name>
</gene>
<dbReference type="KEGG" id="buo:BRPE64_DCDS09600"/>
<accession>R4X434</accession>
<evidence type="ECO:0000259" key="7">
    <source>
        <dbReference type="Pfam" id="PF01292"/>
    </source>
</evidence>
<dbReference type="InterPro" id="IPR016174">
    <property type="entry name" value="Di-haem_cyt_TM"/>
</dbReference>
<evidence type="ECO:0000256" key="1">
    <source>
        <dbReference type="ARBA" id="ARBA00004651"/>
    </source>
</evidence>
<dbReference type="PANTHER" id="PTHR30485:SF1">
    <property type="entry name" value="CYTOCHROME YDHU-RELATED"/>
    <property type="match status" value="1"/>
</dbReference>
<dbReference type="PATRIC" id="fig|758793.3.peg.6102"/>
<dbReference type="AlphaFoldDB" id="R4X434"/>
<feature type="transmembrane region" description="Helical" evidence="6">
    <location>
        <begin position="39"/>
        <end position="63"/>
    </location>
</feature>
<evidence type="ECO:0000256" key="6">
    <source>
        <dbReference type="SAM" id="Phobius"/>
    </source>
</evidence>
<feature type="transmembrane region" description="Helical" evidence="6">
    <location>
        <begin position="83"/>
        <end position="108"/>
    </location>
</feature>
<dbReference type="PANTHER" id="PTHR30485">
    <property type="entry name" value="NI/FE-HYDROGENASE 1 B-TYPE CYTOCHROME SUBUNIT"/>
    <property type="match status" value="1"/>
</dbReference>
<evidence type="ECO:0000256" key="2">
    <source>
        <dbReference type="ARBA" id="ARBA00022475"/>
    </source>
</evidence>
<dbReference type="InterPro" id="IPR011577">
    <property type="entry name" value="Cyt_b561_bac/Ni-Hgenase"/>
</dbReference>
<dbReference type="Proteomes" id="UP000013966">
    <property type="component" value="Plasmid p1"/>
</dbReference>
<keyword evidence="8" id="KW-0614">Plasmid</keyword>
<evidence type="ECO:0000256" key="3">
    <source>
        <dbReference type="ARBA" id="ARBA00022692"/>
    </source>
</evidence>
<dbReference type="GO" id="GO:0020037">
    <property type="term" value="F:heme binding"/>
    <property type="evidence" value="ECO:0007669"/>
    <property type="project" value="TreeGrafter"/>
</dbReference>
<dbReference type="InterPro" id="IPR051542">
    <property type="entry name" value="Hydrogenase_cytochrome"/>
</dbReference>
<feature type="transmembrane region" description="Helical" evidence="6">
    <location>
        <begin position="153"/>
        <end position="173"/>
    </location>
</feature>
<dbReference type="Gene3D" id="1.20.950.20">
    <property type="entry name" value="Transmembrane di-heme cytochromes, Chain C"/>
    <property type="match status" value="1"/>
</dbReference>
<dbReference type="Pfam" id="PF01292">
    <property type="entry name" value="Ni_hydr_CYTB"/>
    <property type="match status" value="1"/>
</dbReference>
<dbReference type="GO" id="GO:0005886">
    <property type="term" value="C:plasma membrane"/>
    <property type="evidence" value="ECO:0007669"/>
    <property type="project" value="UniProtKB-SubCell"/>
</dbReference>
<geneLocation type="plasmid" evidence="8 9">
    <name>p1</name>
</geneLocation>
<evidence type="ECO:0000256" key="5">
    <source>
        <dbReference type="ARBA" id="ARBA00023136"/>
    </source>
</evidence>
<sequence>MRARDEFTCIRRFITVIHMQTTLTPAQDTTRRAPPIHPVWLRVTHWLNALAALIMMFSGWRIYDASPIFRGFVIPPSITLGGWLGGALQWHFAAMWLLVFNGIAYLALNLASGRFRMKFFPLSPRAVLRDLLAALTGKLSHTNLEQYNAVQKLAYLVVVIDLMVLVLSGLAIWKSVQFPLLRELMGGYDNARIVHFCAMAVMAAFVVVHVAMVALVPRSFLTMLRGR</sequence>
<protein>
    <submittedName>
        <fullName evidence="8">Putative transmembrane hydrogenase cytochrome b-type subunit</fullName>
    </submittedName>
</protein>
<feature type="domain" description="Cytochrome b561 bacterial/Ni-hydrogenase" evidence="7">
    <location>
        <begin position="37"/>
        <end position="225"/>
    </location>
</feature>
<keyword evidence="9" id="KW-1185">Reference proteome</keyword>
<reference evidence="8 9" key="2">
    <citation type="journal article" date="2018" name="Int. J. Syst. Evol. Microbiol.">
        <title>Burkholderia insecticola sp. nov., a gut symbiotic bacterium of the bean bug Riptortus pedestris.</title>
        <authorList>
            <person name="Takeshita K."/>
            <person name="Tamaki H."/>
            <person name="Ohbayashi T."/>
            <person name="Meng X.-Y."/>
            <person name="Sone T."/>
            <person name="Mitani Y."/>
            <person name="Peeters C."/>
            <person name="Kikuchi Y."/>
            <person name="Vandamme P."/>
        </authorList>
    </citation>
    <scope>NUCLEOTIDE SEQUENCE [LARGE SCALE GENOMIC DNA]</scope>
    <source>
        <strain evidence="8">RPE64</strain>
        <plasmid evidence="8 9">p1</plasmid>
    </source>
</reference>
<keyword evidence="5 6" id="KW-0472">Membrane</keyword>
<dbReference type="EMBL" id="AP013061">
    <property type="protein sequence ID" value="BAN27896.1"/>
    <property type="molecule type" value="Genomic_DNA"/>
</dbReference>
<dbReference type="SUPFAM" id="SSF81342">
    <property type="entry name" value="Transmembrane di-heme cytochromes"/>
    <property type="match status" value="1"/>
</dbReference>
<keyword evidence="2" id="KW-1003">Cell membrane</keyword>
<comment type="subcellular location">
    <subcellularLocation>
        <location evidence="1">Cell membrane</location>
        <topology evidence="1">Multi-pass membrane protein</topology>
    </subcellularLocation>
</comment>
<dbReference type="GO" id="GO:0022904">
    <property type="term" value="P:respiratory electron transport chain"/>
    <property type="evidence" value="ECO:0007669"/>
    <property type="project" value="InterPro"/>
</dbReference>
<evidence type="ECO:0000313" key="8">
    <source>
        <dbReference type="EMBL" id="BAN27896.1"/>
    </source>
</evidence>
<dbReference type="HOGENOM" id="CLU_075520_1_0_4"/>
<evidence type="ECO:0000256" key="4">
    <source>
        <dbReference type="ARBA" id="ARBA00022989"/>
    </source>
</evidence>
<feature type="transmembrane region" description="Helical" evidence="6">
    <location>
        <begin position="193"/>
        <end position="217"/>
    </location>
</feature>
<proteinExistence type="predicted"/>
<reference evidence="8 9" key="1">
    <citation type="journal article" date="2013" name="Genome Announc.">
        <title>Complete Genome Sequence of Burkholderia sp. Strain RPE64, Bacterial Symbiont of the Bean Bug Riptortus pedestris.</title>
        <authorList>
            <person name="Shibata T.F."/>
            <person name="Maeda T."/>
            <person name="Nikoh N."/>
            <person name="Yamaguchi K."/>
            <person name="Oshima K."/>
            <person name="Hattori M."/>
            <person name="Nishiyama T."/>
            <person name="Hasebe M."/>
            <person name="Fukatsu T."/>
            <person name="Kikuchi Y."/>
            <person name="Shigenobu S."/>
        </authorList>
    </citation>
    <scope>NUCLEOTIDE SEQUENCE [LARGE SCALE GENOMIC DNA]</scope>
    <source>
        <plasmid evidence="8 9">p1</plasmid>
    </source>
</reference>
<name>R4X434_9BURK</name>
<keyword evidence="3 6" id="KW-0812">Transmembrane</keyword>